<dbReference type="Gene3D" id="3.40.50.1110">
    <property type="entry name" value="SGNH hydrolase"/>
    <property type="match status" value="1"/>
</dbReference>
<protein>
    <recommendedName>
        <fullName evidence="3">SGNH hydrolase-type esterase domain-containing protein</fullName>
    </recommendedName>
</protein>
<dbReference type="SUPFAM" id="SSF52266">
    <property type="entry name" value="SGNH hydrolase"/>
    <property type="match status" value="1"/>
</dbReference>
<evidence type="ECO:0000313" key="2">
    <source>
        <dbReference type="Proteomes" id="UP000223913"/>
    </source>
</evidence>
<name>A0A2D0NH70_FLAN2</name>
<organism evidence="1 2">
    <name type="scientific">Flavilitoribacter nigricans (strain ATCC 23147 / DSM 23189 / NBRC 102662 / NCIMB 1420 / SS-2)</name>
    <name type="common">Lewinella nigricans</name>
    <dbReference type="NCBI Taxonomy" id="1122177"/>
    <lineage>
        <taxon>Bacteria</taxon>
        <taxon>Pseudomonadati</taxon>
        <taxon>Bacteroidota</taxon>
        <taxon>Saprospiria</taxon>
        <taxon>Saprospirales</taxon>
        <taxon>Lewinellaceae</taxon>
        <taxon>Flavilitoribacter</taxon>
    </lineage>
</organism>
<dbReference type="GO" id="GO:0016788">
    <property type="term" value="F:hydrolase activity, acting on ester bonds"/>
    <property type="evidence" value="ECO:0007669"/>
    <property type="project" value="UniProtKB-ARBA"/>
</dbReference>
<evidence type="ECO:0008006" key="3">
    <source>
        <dbReference type="Google" id="ProtNLM"/>
    </source>
</evidence>
<reference evidence="1 2" key="1">
    <citation type="submission" date="2017-10" db="EMBL/GenBank/DDBJ databases">
        <title>The draft genome sequence of Lewinella nigricans NBRC 102662.</title>
        <authorList>
            <person name="Wang K."/>
        </authorList>
    </citation>
    <scope>NUCLEOTIDE SEQUENCE [LARGE SCALE GENOMIC DNA]</scope>
    <source>
        <strain evidence="1 2">NBRC 102662</strain>
    </source>
</reference>
<gene>
    <name evidence="1" type="ORF">CRP01_05305</name>
</gene>
<keyword evidence="2" id="KW-1185">Reference proteome</keyword>
<proteinExistence type="predicted"/>
<dbReference type="Proteomes" id="UP000223913">
    <property type="component" value="Unassembled WGS sequence"/>
</dbReference>
<dbReference type="Gene3D" id="2.60.120.1360">
    <property type="match status" value="1"/>
</dbReference>
<dbReference type="InterPro" id="IPR036514">
    <property type="entry name" value="SGNH_hydro_sf"/>
</dbReference>
<accession>A0A2D0NH70</accession>
<comment type="caution">
    <text evidence="1">The sequence shown here is derived from an EMBL/GenBank/DDBJ whole genome shotgun (WGS) entry which is preliminary data.</text>
</comment>
<sequence>MTAVFLLLYPLLHRQSGVLSQHFRNYNFFQRFLQDSSEMTVDTLQVDTSVVVKDTVKAPPPPPPPPAYAGKAGLETFYDALRSGKGQIRVAYFGDSAIEGDLICQTLRDSLQQRFGGSGVGLVPISSPIRGFRRSIRHNTSTNWYRRMLGQKNWPGYPLGILGGYFLAGKPPQAEDSLTVDSTLLNKDSLLIAEEPEDDPSEEEDFWVTYRGVNLFSGLRMVPRARLFYSAPIPDSTGHTAPSGSLDIAAGDRKAHFELNGKATVNQLWLLDSTVRQLSLTFDVPYSQPLFGISLESSQGVIVDNIPSRGNSGGRLLQVPYYRYNNFDSLLDYELVILQFGLNALAPELEDFSWYKSEINRTVRHIKQSFPNASILLIGPTDRGIKEEAEVVADPSVPLVTQVMREVAEQHKIGFFSFYEAMGGSGTIIDWADNKEPRWANLDYTHLSFPGAHAAGKMLLRYLLKDFDQQQ</sequence>
<evidence type="ECO:0000313" key="1">
    <source>
        <dbReference type="EMBL" id="PHN07519.1"/>
    </source>
</evidence>
<dbReference type="AlphaFoldDB" id="A0A2D0NH70"/>
<dbReference type="EMBL" id="PDUD01000009">
    <property type="protein sequence ID" value="PHN07519.1"/>
    <property type="molecule type" value="Genomic_DNA"/>
</dbReference>